<accession>A0A316FNI8</accession>
<organism evidence="12 13">
    <name type="scientific">Pleionea mediterranea</name>
    <dbReference type="NCBI Taxonomy" id="523701"/>
    <lineage>
        <taxon>Bacteria</taxon>
        <taxon>Pseudomonadati</taxon>
        <taxon>Pseudomonadota</taxon>
        <taxon>Gammaproteobacteria</taxon>
        <taxon>Oceanospirillales</taxon>
        <taxon>Pleioneaceae</taxon>
        <taxon>Pleionea</taxon>
    </lineage>
</organism>
<evidence type="ECO:0000313" key="13">
    <source>
        <dbReference type="Proteomes" id="UP000245790"/>
    </source>
</evidence>
<keyword evidence="13" id="KW-1185">Reference proteome</keyword>
<dbReference type="InterPro" id="IPR006805">
    <property type="entry name" value="Anth_synth_I_N"/>
</dbReference>
<keyword evidence="6 7" id="KW-0822">Tryptophan biosynthesis</keyword>
<feature type="binding site" evidence="8">
    <location>
        <position position="524"/>
    </location>
    <ligand>
        <name>Mg(2+)</name>
        <dbReference type="ChEBI" id="CHEBI:18420"/>
    </ligand>
</feature>
<evidence type="ECO:0000256" key="1">
    <source>
        <dbReference type="ARBA" id="ARBA00009562"/>
    </source>
</evidence>
<dbReference type="UniPathway" id="UPA00035">
    <property type="reaction ID" value="UER00040"/>
</dbReference>
<dbReference type="Pfam" id="PF00425">
    <property type="entry name" value="Chorismate_bind"/>
    <property type="match status" value="1"/>
</dbReference>
<dbReference type="GO" id="GO:0000162">
    <property type="term" value="P:L-tryptophan biosynthetic process"/>
    <property type="evidence" value="ECO:0007669"/>
    <property type="project" value="UniProtKB-UniPathway"/>
</dbReference>
<feature type="binding site" evidence="7">
    <location>
        <position position="495"/>
    </location>
    <ligand>
        <name>chorismate</name>
        <dbReference type="ChEBI" id="CHEBI:29748"/>
    </ligand>
</feature>
<evidence type="ECO:0000256" key="8">
    <source>
        <dbReference type="PIRSR" id="PIRSR001373-2"/>
    </source>
</evidence>
<dbReference type="Gene3D" id="3.60.120.10">
    <property type="entry name" value="Anthranilate synthase"/>
    <property type="match status" value="1"/>
</dbReference>
<comment type="caution">
    <text evidence="12">The sequence shown here is derived from an EMBL/GenBank/DDBJ whole genome shotgun (WGS) entry which is preliminary data.</text>
</comment>
<dbReference type="NCBIfam" id="TIGR00565">
    <property type="entry name" value="trpE_proteo"/>
    <property type="match status" value="1"/>
</dbReference>
<dbReference type="GO" id="GO:0004049">
    <property type="term" value="F:anthranilate synthase activity"/>
    <property type="evidence" value="ECO:0007669"/>
    <property type="project" value="UniProtKB-EC"/>
</dbReference>
<dbReference type="GO" id="GO:0046872">
    <property type="term" value="F:metal ion binding"/>
    <property type="evidence" value="ECO:0007669"/>
    <property type="project" value="UniProtKB-KW"/>
</dbReference>
<evidence type="ECO:0000259" key="11">
    <source>
        <dbReference type="Pfam" id="PF04715"/>
    </source>
</evidence>
<dbReference type="AlphaFoldDB" id="A0A316FNI8"/>
<dbReference type="OrthoDB" id="9803598at2"/>
<keyword evidence="6" id="KW-0057">Aromatic amino acid biosynthesis</keyword>
<dbReference type="EMBL" id="QGGU01000007">
    <property type="protein sequence ID" value="PWK50109.1"/>
    <property type="molecule type" value="Genomic_DNA"/>
</dbReference>
<name>A0A316FNI8_9GAMM</name>
<evidence type="ECO:0000256" key="7">
    <source>
        <dbReference type="PIRSR" id="PIRSR001373-1"/>
    </source>
</evidence>
<feature type="domain" description="Anthranilate synthase component I N-terminal" evidence="11">
    <location>
        <begin position="40"/>
        <end position="200"/>
    </location>
</feature>
<dbReference type="RefSeq" id="WP_109763883.1">
    <property type="nucleotide sequence ID" value="NZ_QGGU01000007.1"/>
</dbReference>
<evidence type="ECO:0000256" key="9">
    <source>
        <dbReference type="SAM" id="MobiDB-lite"/>
    </source>
</evidence>
<keyword evidence="2 8" id="KW-0479">Metal-binding</keyword>
<dbReference type="InterPro" id="IPR015890">
    <property type="entry name" value="Chorismate_C"/>
</dbReference>
<dbReference type="PANTHER" id="PTHR11236">
    <property type="entry name" value="AMINOBENZOATE/ANTHRANILATE SYNTHASE"/>
    <property type="match status" value="1"/>
</dbReference>
<feature type="binding site" evidence="7">
    <location>
        <begin position="509"/>
        <end position="511"/>
    </location>
    <ligand>
        <name>chorismate</name>
        <dbReference type="ChEBI" id="CHEBI:29748"/>
    </ligand>
</feature>
<feature type="region of interest" description="Disordered" evidence="9">
    <location>
        <begin position="544"/>
        <end position="563"/>
    </location>
</feature>
<evidence type="ECO:0000256" key="4">
    <source>
        <dbReference type="ARBA" id="ARBA00023239"/>
    </source>
</evidence>
<evidence type="ECO:0000256" key="6">
    <source>
        <dbReference type="PIRNR" id="PIRNR001373"/>
    </source>
</evidence>
<evidence type="ECO:0000313" key="12">
    <source>
        <dbReference type="EMBL" id="PWK50109.1"/>
    </source>
</evidence>
<dbReference type="InterPro" id="IPR005801">
    <property type="entry name" value="ADC_synthase"/>
</dbReference>
<feature type="binding site" evidence="7">
    <location>
        <position position="475"/>
    </location>
    <ligand>
        <name>chorismate</name>
        <dbReference type="ChEBI" id="CHEBI:29748"/>
    </ligand>
</feature>
<comment type="cofactor">
    <cofactor evidence="8">
        <name>Mg(2+)</name>
        <dbReference type="ChEBI" id="CHEBI:18420"/>
    </cofactor>
    <text evidence="8">Binds 1 Mg(2+) ion per subunit.</text>
</comment>
<proteinExistence type="inferred from homology"/>
<dbReference type="SUPFAM" id="SSF56322">
    <property type="entry name" value="ADC synthase"/>
    <property type="match status" value="1"/>
</dbReference>
<reference evidence="12 13" key="1">
    <citation type="submission" date="2018-05" db="EMBL/GenBank/DDBJ databases">
        <title>Genomic Encyclopedia of Type Strains, Phase IV (KMG-IV): sequencing the most valuable type-strain genomes for metagenomic binning, comparative biology and taxonomic classification.</title>
        <authorList>
            <person name="Goeker M."/>
        </authorList>
    </citation>
    <scope>NUCLEOTIDE SEQUENCE [LARGE SCALE GENOMIC DNA]</scope>
    <source>
        <strain evidence="12 13">DSM 25350</strain>
    </source>
</reference>
<gene>
    <name evidence="12" type="ORF">C8D97_107276</name>
</gene>
<comment type="similarity">
    <text evidence="1 6">Belongs to the anthranilate synthase component I family.</text>
</comment>
<dbReference type="Proteomes" id="UP000245790">
    <property type="component" value="Unassembled WGS sequence"/>
</dbReference>
<evidence type="ECO:0000256" key="5">
    <source>
        <dbReference type="ARBA" id="ARBA00047683"/>
    </source>
</evidence>
<feature type="binding site" evidence="7">
    <location>
        <begin position="317"/>
        <end position="319"/>
    </location>
    <ligand>
        <name>L-tryptophan</name>
        <dbReference type="ChEBI" id="CHEBI:57912"/>
    </ligand>
</feature>
<feature type="binding site" evidence="8">
    <location>
        <position position="387"/>
    </location>
    <ligand>
        <name>Mg(2+)</name>
        <dbReference type="ChEBI" id="CHEBI:18420"/>
    </ligand>
</feature>
<feature type="binding site" evidence="7">
    <location>
        <begin position="354"/>
        <end position="355"/>
    </location>
    <ligand>
        <name>chorismate</name>
        <dbReference type="ChEBI" id="CHEBI:29748"/>
    </ligand>
</feature>
<evidence type="ECO:0000256" key="2">
    <source>
        <dbReference type="ARBA" id="ARBA00022723"/>
    </source>
</evidence>
<dbReference type="InterPro" id="IPR005257">
    <property type="entry name" value="Anth_synth_I_TrpE"/>
</dbReference>
<dbReference type="InterPro" id="IPR019999">
    <property type="entry name" value="Anth_synth_I-like"/>
</dbReference>
<sequence length="563" mass="62346">MNPMQFDKNKAVTTLTKQLSNRIDVTQAYGQLCGHSTNMTALLETASISTKEHTRSLLVLSSALRIRCFGESVTVLALNANGKQLIGQLAEMFGEEGRQCRTETDSELTLSISHQSLQDTIDEQKKLSADSVLDVLRKIMSLLSVDAHNDKTTMLVGTFSFDCYQLFESLPSVATEQSFPDYDFYLADRLLVVDHINHSTRLISKIFRGDQTEQVYFDYQNKLSEDEKLLAAALDDKAEQSASLSSNGNHAFNIKDVDVKSVNVNLSDLVYSELVEQAKQRIIAGDVFQMVLARDFTLPCSNAFLAYQQLRLSNPSPYMFFVNTPEYQLFGASPESAVKYDASNRSLSIYPIAGTRRRGLNKDGSVNDDRDARIELELKNDEKEKAEHLMLVDLARNDVARVCDSGTRKIERLLEIDRYSHVMHLVSKVTGQLSENLDALSAYQACMNMGTLSGAPKVKATQLIRQFEGKHRGVYGGAMGYINAAGDMDTAIVIRSALVANNTATVSAGAGIVYDSQPKLEIKETENKAAAALQAIHRANQLVKQQTEQNAEQKIGKQVNDHG</sequence>
<evidence type="ECO:0000259" key="10">
    <source>
        <dbReference type="Pfam" id="PF00425"/>
    </source>
</evidence>
<dbReference type="PIRSF" id="PIRSF001373">
    <property type="entry name" value="TrpE"/>
    <property type="match status" value="1"/>
</dbReference>
<feature type="domain" description="Chorismate-utilising enzyme C-terminal" evidence="10">
    <location>
        <begin position="270"/>
        <end position="528"/>
    </location>
</feature>
<comment type="pathway">
    <text evidence="6">Amino-acid biosynthesis; L-tryptophan biosynthesis; L-tryptophan from chorismate: step 1/5.</text>
</comment>
<evidence type="ECO:0000256" key="3">
    <source>
        <dbReference type="ARBA" id="ARBA00022842"/>
    </source>
</evidence>
<dbReference type="PRINTS" id="PR00095">
    <property type="entry name" value="ANTSNTHASEI"/>
</dbReference>
<dbReference type="NCBIfam" id="NF010079">
    <property type="entry name" value="PRK13564.1"/>
    <property type="match status" value="1"/>
</dbReference>
<dbReference type="Pfam" id="PF04715">
    <property type="entry name" value="Anth_synt_I_N"/>
    <property type="match status" value="1"/>
</dbReference>
<dbReference type="EC" id="4.1.3.27" evidence="6"/>
<comment type="catalytic activity">
    <reaction evidence="5 6">
        <text>chorismate + L-glutamine = anthranilate + pyruvate + L-glutamate + H(+)</text>
        <dbReference type="Rhea" id="RHEA:21732"/>
        <dbReference type="ChEBI" id="CHEBI:15361"/>
        <dbReference type="ChEBI" id="CHEBI:15378"/>
        <dbReference type="ChEBI" id="CHEBI:16567"/>
        <dbReference type="ChEBI" id="CHEBI:29748"/>
        <dbReference type="ChEBI" id="CHEBI:29985"/>
        <dbReference type="ChEBI" id="CHEBI:58359"/>
        <dbReference type="EC" id="4.1.3.27"/>
    </reaction>
</comment>
<keyword evidence="3 8" id="KW-0460">Magnesium</keyword>
<keyword evidence="6 7" id="KW-0028">Amino-acid biosynthesis</keyword>
<keyword evidence="4 6" id="KW-0456">Lyase</keyword>
<dbReference type="PANTHER" id="PTHR11236:SF49">
    <property type="entry name" value="ANTHRANILATE SYNTHASE COMPONENT 1"/>
    <property type="match status" value="1"/>
</dbReference>
<protein>
    <recommendedName>
        <fullName evidence="6">Anthranilate synthase component 1</fullName>
        <ecNumber evidence="6">4.1.3.27</ecNumber>
    </recommendedName>
</protein>